<protein>
    <submittedName>
        <fullName evidence="2">Uncharacterized protein</fullName>
    </submittedName>
</protein>
<accession>A0A502FCP1</accession>
<reference evidence="2 3" key="1">
    <citation type="journal article" date="2019" name="Environ. Microbiol.">
        <title>Species interactions and distinct microbial communities in high Arctic permafrost affected cryosols are associated with the CH4 and CO2 gas fluxes.</title>
        <authorList>
            <person name="Altshuler I."/>
            <person name="Hamel J."/>
            <person name="Turney S."/>
            <person name="Magnuson E."/>
            <person name="Levesque R."/>
            <person name="Greer C."/>
            <person name="Whyte L.G."/>
        </authorList>
    </citation>
    <scope>NUCLEOTIDE SEQUENCE [LARGE SCALE GENOMIC DNA]</scope>
    <source>
        <strain evidence="2 3">E6.1</strain>
    </source>
</reference>
<evidence type="ECO:0000256" key="1">
    <source>
        <dbReference type="SAM" id="MobiDB-lite"/>
    </source>
</evidence>
<name>A0A502FCP1_9SPHN</name>
<organism evidence="2 3">
    <name type="scientific">Sphingomonas glacialis</name>
    <dbReference type="NCBI Taxonomy" id="658225"/>
    <lineage>
        <taxon>Bacteria</taxon>
        <taxon>Pseudomonadati</taxon>
        <taxon>Pseudomonadota</taxon>
        <taxon>Alphaproteobacteria</taxon>
        <taxon>Sphingomonadales</taxon>
        <taxon>Sphingomonadaceae</taxon>
        <taxon>Sphingomonas</taxon>
    </lineage>
</organism>
<sequence length="142" mass="15232">MKKQSRSAKKRKVRETRRLHAVGQPLTSLSSFKVLSRAFSNDPNNVLERSRPNHRTDGSAHIEVPLIDFGATGQRISAGGLRLQAAVASVEYTGSQLALRAIGAWYNVYGYRAPDLGGIAPEGFTASVDKLPSVRAAQASGA</sequence>
<comment type="caution">
    <text evidence="2">The sequence shown here is derived from an EMBL/GenBank/DDBJ whole genome shotgun (WGS) entry which is preliminary data.</text>
</comment>
<dbReference type="AlphaFoldDB" id="A0A502FCP1"/>
<dbReference type="RefSeq" id="WP_161989127.1">
    <property type="nucleotide sequence ID" value="NZ_RCZC01000011.1"/>
</dbReference>
<dbReference type="Proteomes" id="UP000319931">
    <property type="component" value="Unassembled WGS sequence"/>
</dbReference>
<gene>
    <name evidence="2" type="ORF">EAH76_22390</name>
</gene>
<dbReference type="SUPFAM" id="SSF56954">
    <property type="entry name" value="Outer membrane efflux proteins (OEP)"/>
    <property type="match status" value="1"/>
</dbReference>
<keyword evidence="3" id="KW-1185">Reference proteome</keyword>
<dbReference type="EMBL" id="RCZC01000011">
    <property type="protein sequence ID" value="TPG47160.1"/>
    <property type="molecule type" value="Genomic_DNA"/>
</dbReference>
<evidence type="ECO:0000313" key="2">
    <source>
        <dbReference type="EMBL" id="TPG47160.1"/>
    </source>
</evidence>
<dbReference type="Gene3D" id="1.20.1600.10">
    <property type="entry name" value="Outer membrane efflux proteins (OEP)"/>
    <property type="match status" value="1"/>
</dbReference>
<feature type="region of interest" description="Disordered" evidence="1">
    <location>
        <begin position="1"/>
        <end position="20"/>
    </location>
</feature>
<evidence type="ECO:0000313" key="3">
    <source>
        <dbReference type="Proteomes" id="UP000319931"/>
    </source>
</evidence>
<proteinExistence type="predicted"/>